<organism evidence="8 9">
    <name type="scientific">Tagetes erecta</name>
    <name type="common">African marigold</name>
    <dbReference type="NCBI Taxonomy" id="13708"/>
    <lineage>
        <taxon>Eukaryota</taxon>
        <taxon>Viridiplantae</taxon>
        <taxon>Streptophyta</taxon>
        <taxon>Embryophyta</taxon>
        <taxon>Tracheophyta</taxon>
        <taxon>Spermatophyta</taxon>
        <taxon>Magnoliopsida</taxon>
        <taxon>eudicotyledons</taxon>
        <taxon>Gunneridae</taxon>
        <taxon>Pentapetalae</taxon>
        <taxon>asterids</taxon>
        <taxon>campanulids</taxon>
        <taxon>Asterales</taxon>
        <taxon>Asteraceae</taxon>
        <taxon>Asteroideae</taxon>
        <taxon>Heliantheae alliance</taxon>
        <taxon>Tageteae</taxon>
        <taxon>Tagetes</taxon>
    </lineage>
</organism>
<dbReference type="FunFam" id="3.40.50.300:FF:000326">
    <property type="entry name" value="P-loop containing nucleoside triphosphate hydrolase"/>
    <property type="match status" value="1"/>
</dbReference>
<evidence type="ECO:0000256" key="2">
    <source>
        <dbReference type="ARBA" id="ARBA00022801"/>
    </source>
</evidence>
<feature type="domain" description="DNA2/NAM7 helicase-like C-terminal" evidence="7">
    <location>
        <begin position="1007"/>
        <end position="1203"/>
    </location>
</feature>
<feature type="compositionally biased region" description="Polar residues" evidence="5">
    <location>
        <begin position="298"/>
        <end position="323"/>
    </location>
</feature>
<feature type="region of interest" description="Disordered" evidence="5">
    <location>
        <begin position="76"/>
        <end position="124"/>
    </location>
</feature>
<name>A0AAD8K0A3_TARER</name>
<dbReference type="CDD" id="cd18042">
    <property type="entry name" value="DEXXQc_SETX"/>
    <property type="match status" value="1"/>
</dbReference>
<dbReference type="GO" id="GO:0004386">
    <property type="term" value="F:helicase activity"/>
    <property type="evidence" value="ECO:0007669"/>
    <property type="project" value="UniProtKB-KW"/>
</dbReference>
<dbReference type="GO" id="GO:0005694">
    <property type="term" value="C:chromosome"/>
    <property type="evidence" value="ECO:0007669"/>
    <property type="project" value="UniProtKB-ARBA"/>
</dbReference>
<feature type="region of interest" description="Disordered" evidence="5">
    <location>
        <begin position="510"/>
        <end position="532"/>
    </location>
</feature>
<sequence length="1333" mass="148789">MSTKGKPLFDLNEPATEEDEESDGVFCFQPQRAIPSIIHTSDLFKSSNSPRRIINNNAFSHASSVSGFQPFIRSKGVDKPEVHEDQKKSNDVLEKPTSAIEKEEGEWSDAEGSSMPDNATLNVDDKSEIKPGLADQSVSVINTSSNADDKSEIKQVLADQSGVTGVNSSLNVDDVKHDSNNQGSLGLDGDSIDRTISDGQEDSILAPKQKEIKGVEAIHAFRIANNLGKRPKLDQEKEAMLGKKRIRQTMFLNLEDVKQAGTIKTSTPRRHNFPPPVTSRIVKDKQVQPPITKDAKQAEQSCNDSRSQMDSSDVKSEGNNGEMTSGILGRPKRPINGNDHAVEDKAAINHRQSILKQTKNAQTIGRKSGLNSQNSIDIKGSGGKKLPSKKPSTVSTQYQDTSVERLLREVTNEKFWQHPEEAELQCVPGSFESVEEYVKVFEPLLFEECRAQLYSTWEELTETGSRDLHAMVRIKSVERRERGWYDVILLPTNECRWNFKEGDVAVLSNPRPGTVMPKRNGNGEESEVSGRVAGTVRRHIPIDTRDPTGAILHFYVGDSYDSNSMVDDDHILRKLHPKGIWYLTVLGALATTQREYIALHAFRRLNSQMQTAILQPSPGLFPKYEEQAPAMPDCFTPNFVDYLHRTFNGPQLSAIHWAATHTAAGTSNGSTKRQEPWPFTLVQGPPGTGKTHTVWGMLNVIHLVQYQHYYTALLKKLAPESYKQTTENLSSDNVPNGSIDEVLQSMDQNLFRTLHKLCPKPRMLVCAPSNAATDELLTRVLDRGFIDGEMKVYRPDVARVGVDSQTRAAQAVSVERRTEQLLVKSRDEVYGWMHQLKAREAQLSQQIASLQRELNVAAFTGRAQGSVGVDPDVLVARDQSRDSLLQNLAAVVENRDKVLVEMSRLCILEGRFRSGGNFNLEEARASLEASFANEAEVVFTTVSSSGRKLFSRLTHGFDMVVIDEAAQASEVGVLPPLALGAARCVLVGDPQQLPATVISKAAGTLLYSRSLFERFQQAGCPTMLLSVQYRMHPKIREFPSRYFYQGRLTDSESVANLPDEAYYKDLLLKPYIFYDITHGRESHRGGSVSYQNAHEAQFCLRLYQHLQRSVKSLGIAKVSVGIITPYKLQLKCIQREFEEVLKSEEGKDLYINTVDAFQGQERDVIIMSCVRASNHGVGFVADIRRMNVALTRARRALWVMGNASTLVQSEDWAALIADAKTRECYMDMDSIPKDFMGPSPPVYGPQSRFSNNRGLKRPGLRHRSYDHMDSRSEDDEKTNSSFPSRNGNYRPFKSPTDGSLDDFDQSGDRSRDAWQHGVQKKPNSTPVTGKRDQ</sequence>
<dbReference type="Pfam" id="PF13087">
    <property type="entry name" value="AAA_12"/>
    <property type="match status" value="1"/>
</dbReference>
<dbReference type="InterPro" id="IPR041679">
    <property type="entry name" value="DNA2/NAM7-like_C"/>
</dbReference>
<dbReference type="InterPro" id="IPR027417">
    <property type="entry name" value="P-loop_NTPase"/>
</dbReference>
<gene>
    <name evidence="8" type="ORF">QVD17_34816</name>
</gene>
<dbReference type="InterPro" id="IPR041677">
    <property type="entry name" value="DNA2/NAM7_AAA_11"/>
</dbReference>
<dbReference type="Gene3D" id="3.40.50.300">
    <property type="entry name" value="P-loop containing nucleotide triphosphate hydrolases"/>
    <property type="match status" value="2"/>
</dbReference>
<dbReference type="CDD" id="cd18808">
    <property type="entry name" value="SF1_C_Upf1"/>
    <property type="match status" value="1"/>
</dbReference>
<evidence type="ECO:0000256" key="1">
    <source>
        <dbReference type="ARBA" id="ARBA00022741"/>
    </source>
</evidence>
<dbReference type="GO" id="GO:0005524">
    <property type="term" value="F:ATP binding"/>
    <property type="evidence" value="ECO:0007669"/>
    <property type="project" value="UniProtKB-KW"/>
</dbReference>
<proteinExistence type="predicted"/>
<dbReference type="InterPro" id="IPR045055">
    <property type="entry name" value="DNA2/NAM7-like"/>
</dbReference>
<dbReference type="EMBL" id="JAUHHV010000009">
    <property type="protein sequence ID" value="KAK1413078.1"/>
    <property type="molecule type" value="Genomic_DNA"/>
</dbReference>
<evidence type="ECO:0000313" key="9">
    <source>
        <dbReference type="Proteomes" id="UP001229421"/>
    </source>
</evidence>
<accession>A0AAD8K0A3</accession>
<feature type="region of interest" description="Disordered" evidence="5">
    <location>
        <begin position="360"/>
        <end position="399"/>
    </location>
</feature>
<feature type="compositionally biased region" description="Basic and acidic residues" evidence="5">
    <location>
        <begin position="76"/>
        <end position="94"/>
    </location>
</feature>
<dbReference type="Proteomes" id="UP001229421">
    <property type="component" value="Unassembled WGS sequence"/>
</dbReference>
<keyword evidence="4" id="KW-0067">ATP-binding</keyword>
<feature type="region of interest" description="Disordered" evidence="5">
    <location>
        <begin position="1"/>
        <end position="21"/>
    </location>
</feature>
<keyword evidence="9" id="KW-1185">Reference proteome</keyword>
<feature type="region of interest" description="Disordered" evidence="5">
    <location>
        <begin position="265"/>
        <end position="339"/>
    </location>
</feature>
<dbReference type="PANTHER" id="PTHR10887:SF521">
    <property type="entry name" value="P-LOOP CONTAINING NUCLEOSIDE TRIPHOSPHATE HYDROLASE"/>
    <property type="match status" value="1"/>
</dbReference>
<evidence type="ECO:0000256" key="3">
    <source>
        <dbReference type="ARBA" id="ARBA00022806"/>
    </source>
</evidence>
<dbReference type="PANTHER" id="PTHR10887">
    <property type="entry name" value="DNA2/NAM7 HELICASE FAMILY"/>
    <property type="match status" value="1"/>
</dbReference>
<keyword evidence="2" id="KW-0378">Hydrolase</keyword>
<dbReference type="SUPFAM" id="SSF52540">
    <property type="entry name" value="P-loop containing nucleoside triphosphate hydrolases"/>
    <property type="match status" value="1"/>
</dbReference>
<evidence type="ECO:0000256" key="5">
    <source>
        <dbReference type="SAM" id="MobiDB-lite"/>
    </source>
</evidence>
<feature type="domain" description="DNA2/NAM7 helicase helicase" evidence="6">
    <location>
        <begin position="649"/>
        <end position="1000"/>
    </location>
</feature>
<keyword evidence="3" id="KW-0347">Helicase</keyword>
<feature type="compositionally biased region" description="Polar residues" evidence="5">
    <location>
        <begin position="360"/>
        <end position="376"/>
    </location>
</feature>
<evidence type="ECO:0000259" key="6">
    <source>
        <dbReference type="Pfam" id="PF13086"/>
    </source>
</evidence>
<evidence type="ECO:0000259" key="7">
    <source>
        <dbReference type="Pfam" id="PF13087"/>
    </source>
</evidence>
<comment type="caution">
    <text evidence="8">The sequence shown here is derived from an EMBL/GenBank/DDBJ whole genome shotgun (WGS) entry which is preliminary data.</text>
</comment>
<evidence type="ECO:0000256" key="4">
    <source>
        <dbReference type="ARBA" id="ARBA00022840"/>
    </source>
</evidence>
<evidence type="ECO:0000313" key="8">
    <source>
        <dbReference type="EMBL" id="KAK1413078.1"/>
    </source>
</evidence>
<reference evidence="8" key="1">
    <citation type="journal article" date="2023" name="bioRxiv">
        <title>Improved chromosome-level genome assembly for marigold (Tagetes erecta).</title>
        <authorList>
            <person name="Jiang F."/>
            <person name="Yuan L."/>
            <person name="Wang S."/>
            <person name="Wang H."/>
            <person name="Xu D."/>
            <person name="Wang A."/>
            <person name="Fan W."/>
        </authorList>
    </citation>
    <scope>NUCLEOTIDE SEQUENCE</scope>
    <source>
        <strain evidence="8">WSJ</strain>
        <tissue evidence="8">Leaf</tissue>
    </source>
</reference>
<dbReference type="Pfam" id="PF13086">
    <property type="entry name" value="AAA_11"/>
    <property type="match status" value="1"/>
</dbReference>
<dbReference type="GO" id="GO:0016787">
    <property type="term" value="F:hydrolase activity"/>
    <property type="evidence" value="ECO:0007669"/>
    <property type="project" value="UniProtKB-KW"/>
</dbReference>
<keyword evidence="1" id="KW-0547">Nucleotide-binding</keyword>
<protein>
    <submittedName>
        <fullName evidence="8">Uncharacterized protein</fullName>
    </submittedName>
</protein>
<feature type="region of interest" description="Disordered" evidence="5">
    <location>
        <begin position="1236"/>
        <end position="1333"/>
    </location>
</feature>
<dbReference type="InterPro" id="IPR047187">
    <property type="entry name" value="SF1_C_Upf1"/>
</dbReference>